<evidence type="ECO:0000256" key="1">
    <source>
        <dbReference type="SAM" id="MobiDB-lite"/>
    </source>
</evidence>
<feature type="signal peptide" evidence="2">
    <location>
        <begin position="1"/>
        <end position="21"/>
    </location>
</feature>
<dbReference type="EMBL" id="CP037421">
    <property type="protein sequence ID" value="QDT29672.1"/>
    <property type="molecule type" value="Genomic_DNA"/>
</dbReference>
<dbReference type="RefSeq" id="WP_145451648.1">
    <property type="nucleotide sequence ID" value="NZ_CP037421.1"/>
</dbReference>
<keyword evidence="4" id="KW-1185">Reference proteome</keyword>
<proteinExistence type="predicted"/>
<reference evidence="3 4" key="1">
    <citation type="submission" date="2019-03" db="EMBL/GenBank/DDBJ databases">
        <title>Deep-cultivation of Planctomycetes and their phenomic and genomic characterization uncovers novel biology.</title>
        <authorList>
            <person name="Wiegand S."/>
            <person name="Jogler M."/>
            <person name="Boedeker C."/>
            <person name="Pinto D."/>
            <person name="Vollmers J."/>
            <person name="Rivas-Marin E."/>
            <person name="Kohn T."/>
            <person name="Peeters S.H."/>
            <person name="Heuer A."/>
            <person name="Rast P."/>
            <person name="Oberbeckmann S."/>
            <person name="Bunk B."/>
            <person name="Jeske O."/>
            <person name="Meyerdierks A."/>
            <person name="Storesund J.E."/>
            <person name="Kallscheuer N."/>
            <person name="Luecker S."/>
            <person name="Lage O.M."/>
            <person name="Pohl T."/>
            <person name="Merkel B.J."/>
            <person name="Hornburger P."/>
            <person name="Mueller R.-W."/>
            <person name="Bruemmer F."/>
            <person name="Labrenz M."/>
            <person name="Spormann A.M."/>
            <person name="Op den Camp H."/>
            <person name="Overmann J."/>
            <person name="Amann R."/>
            <person name="Jetten M.S.M."/>
            <person name="Mascher T."/>
            <person name="Medema M.H."/>
            <person name="Devos D.P."/>
            <person name="Kaster A.-K."/>
            <person name="Ovreas L."/>
            <person name="Rohde M."/>
            <person name="Galperin M.Y."/>
            <person name="Jogler C."/>
        </authorList>
    </citation>
    <scope>NUCLEOTIDE SEQUENCE [LARGE SCALE GENOMIC DNA]</scope>
    <source>
        <strain evidence="3 4">Enr10</strain>
    </source>
</reference>
<dbReference type="Proteomes" id="UP000315647">
    <property type="component" value="Chromosome"/>
</dbReference>
<gene>
    <name evidence="3" type="ORF">Enr10x_50270</name>
</gene>
<evidence type="ECO:0000313" key="4">
    <source>
        <dbReference type="Proteomes" id="UP000315647"/>
    </source>
</evidence>
<evidence type="ECO:0000313" key="3">
    <source>
        <dbReference type="EMBL" id="QDT29672.1"/>
    </source>
</evidence>
<keyword evidence="2" id="KW-0732">Signal</keyword>
<sequence precursor="true">MRVPRFSLVVVCSLLSSFVIAGASCSDAAPTTAPQQATDQQAEAPQAESPAAPETEQVAVQDTANDATKSEVKTPVKAATPATPEEAAAALDLQTFPLPTDAQTQGPRRMAALSYTVKKPLKEVLDFNVQELTKRGWKEVAGSRREGPFSGADFTLGDFHLNLSVMQPDPTGPVNVTFARYGNVALAALPVPKGAKQVYAFPATVMYTTEAPVKETAEQCRDLMLKAGWTPYGSAGTSAYYRQNAVQAMVNVMSAPGQGGKTAITYTSSLLSLALPAFPDAIDFRYTDMTSELSFDTNSKPQAVTDYYRKALAPAGWKATTDKPVAIKWKQLTIFRKPGQQMITITTHDFEGRTRVRIKHQTAAEVAEEELLAYGEAGRKATYRKGEKPEVTVSTANSIKVQQDKPYSLRMQVKPGTAFSVGKAVVDALLGDGWSGAPPEKAPVFTTCMLKKGEAQIWVIATEPTKAAPWVSVTGAGVTLKPKDQ</sequence>
<name>A0A517QDG8_9PLAN</name>
<feature type="region of interest" description="Disordered" evidence="1">
    <location>
        <begin position="27"/>
        <end position="58"/>
    </location>
</feature>
<organism evidence="3 4">
    <name type="scientific">Gimesia panareensis</name>
    <dbReference type="NCBI Taxonomy" id="2527978"/>
    <lineage>
        <taxon>Bacteria</taxon>
        <taxon>Pseudomonadati</taxon>
        <taxon>Planctomycetota</taxon>
        <taxon>Planctomycetia</taxon>
        <taxon>Planctomycetales</taxon>
        <taxon>Planctomycetaceae</taxon>
        <taxon>Gimesia</taxon>
    </lineage>
</organism>
<evidence type="ECO:0000256" key="2">
    <source>
        <dbReference type="SAM" id="SignalP"/>
    </source>
</evidence>
<accession>A0A517QDG8</accession>
<dbReference type="PROSITE" id="PS51257">
    <property type="entry name" value="PROKAR_LIPOPROTEIN"/>
    <property type="match status" value="1"/>
</dbReference>
<protein>
    <submittedName>
        <fullName evidence="3">Uncharacterized protein</fullName>
    </submittedName>
</protein>
<dbReference type="AlphaFoldDB" id="A0A517QDG8"/>
<feature type="chain" id="PRO_5021960615" evidence="2">
    <location>
        <begin position="22"/>
        <end position="485"/>
    </location>
</feature>
<feature type="compositionally biased region" description="Low complexity" evidence="1">
    <location>
        <begin position="27"/>
        <end position="57"/>
    </location>
</feature>